<evidence type="ECO:0000313" key="4">
    <source>
        <dbReference type="EMBL" id="MCQ8279967.1"/>
    </source>
</evidence>
<feature type="region of interest" description="Disordered" evidence="2">
    <location>
        <begin position="102"/>
        <end position="124"/>
    </location>
</feature>
<dbReference type="InterPro" id="IPR001387">
    <property type="entry name" value="Cro/C1-type_HTH"/>
</dbReference>
<dbReference type="InterPro" id="IPR010982">
    <property type="entry name" value="Lambda_DNA-bd_dom_sf"/>
</dbReference>
<dbReference type="PROSITE" id="PS50943">
    <property type="entry name" value="HTH_CROC1"/>
    <property type="match status" value="1"/>
</dbReference>
<name>A0ABT1WAR4_9PROT</name>
<comment type="caution">
    <text evidence="4">The sequence shown here is derived from an EMBL/GenBank/DDBJ whole genome shotgun (WGS) entry which is preliminary data.</text>
</comment>
<gene>
    <name evidence="4" type="ORF">NFI95_16110</name>
</gene>
<dbReference type="Pfam" id="PF13744">
    <property type="entry name" value="HTH_37"/>
    <property type="match status" value="1"/>
</dbReference>
<feature type="domain" description="HTH cro/C1-type" evidence="3">
    <location>
        <begin position="34"/>
        <end position="64"/>
    </location>
</feature>
<evidence type="ECO:0000313" key="5">
    <source>
        <dbReference type="Proteomes" id="UP001524587"/>
    </source>
</evidence>
<keyword evidence="1" id="KW-0175">Coiled coil</keyword>
<accession>A0ABT1WAR4</accession>
<reference evidence="4 5" key="1">
    <citation type="submission" date="2022-06" db="EMBL/GenBank/DDBJ databases">
        <title>Endosaccharibacter gen. nov., sp. nov., endophytic bacteria isolated from sugarcane.</title>
        <authorList>
            <person name="Pitiwittayakul N."/>
            <person name="Yukphan P."/>
            <person name="Charoenyingcharoen P."/>
            <person name="Tanasupawat S."/>
        </authorList>
    </citation>
    <scope>NUCLEOTIDE SEQUENCE [LARGE SCALE GENOMIC DNA]</scope>
    <source>
        <strain evidence="4 5">KSS8</strain>
    </source>
</reference>
<protein>
    <submittedName>
        <fullName evidence="4">Helix-turn-helix domain-containing protein</fullName>
    </submittedName>
</protein>
<dbReference type="Proteomes" id="UP001524587">
    <property type="component" value="Unassembled WGS sequence"/>
</dbReference>
<dbReference type="RefSeq" id="WP_422865457.1">
    <property type="nucleotide sequence ID" value="NZ_JAMSKV010000019.1"/>
</dbReference>
<dbReference type="InterPro" id="IPR039554">
    <property type="entry name" value="HigA2-like_HTH"/>
</dbReference>
<sequence length="124" mass="13782">MARSLNDMLADLPPERQAGVEARYQELKQEIEGLRELRQIAGKAQLEIAETLNIKQPSVSKIEKQADMYLSTLRSYVEAVGGKLELVVKLPHHPALHLQHLGDALTDETQPAPAPRVRRRAAAS</sequence>
<dbReference type="EMBL" id="JAMSKV010000019">
    <property type="protein sequence ID" value="MCQ8279967.1"/>
    <property type="molecule type" value="Genomic_DNA"/>
</dbReference>
<evidence type="ECO:0000259" key="3">
    <source>
        <dbReference type="PROSITE" id="PS50943"/>
    </source>
</evidence>
<feature type="coiled-coil region" evidence="1">
    <location>
        <begin position="17"/>
        <end position="44"/>
    </location>
</feature>
<organism evidence="4 5">
    <name type="scientific">Endosaccharibacter trunci</name>
    <dbReference type="NCBI Taxonomy" id="2812733"/>
    <lineage>
        <taxon>Bacteria</taxon>
        <taxon>Pseudomonadati</taxon>
        <taxon>Pseudomonadota</taxon>
        <taxon>Alphaproteobacteria</taxon>
        <taxon>Acetobacterales</taxon>
        <taxon>Acetobacteraceae</taxon>
        <taxon>Endosaccharibacter</taxon>
    </lineage>
</organism>
<dbReference type="SUPFAM" id="SSF47413">
    <property type="entry name" value="lambda repressor-like DNA-binding domains"/>
    <property type="match status" value="1"/>
</dbReference>
<evidence type="ECO:0000256" key="1">
    <source>
        <dbReference type="SAM" id="Coils"/>
    </source>
</evidence>
<evidence type="ECO:0000256" key="2">
    <source>
        <dbReference type="SAM" id="MobiDB-lite"/>
    </source>
</evidence>
<keyword evidence="5" id="KW-1185">Reference proteome</keyword>
<dbReference type="CDD" id="cd00093">
    <property type="entry name" value="HTH_XRE"/>
    <property type="match status" value="1"/>
</dbReference>
<dbReference type="Gene3D" id="1.10.260.40">
    <property type="entry name" value="lambda repressor-like DNA-binding domains"/>
    <property type="match status" value="1"/>
</dbReference>
<proteinExistence type="predicted"/>